<gene>
    <name evidence="7 10" type="primary">rpsM</name>
    <name evidence="10" type="ORF">HOP12_06710</name>
</gene>
<dbReference type="PROSITE" id="PS00646">
    <property type="entry name" value="RIBOSOMAL_S13_1"/>
    <property type="match status" value="1"/>
</dbReference>
<evidence type="ECO:0000256" key="8">
    <source>
        <dbReference type="RuleBase" id="RU003830"/>
    </source>
</evidence>
<keyword evidence="5 7" id="KW-0687">Ribonucleoprotein</keyword>
<keyword evidence="7" id="KW-0820">tRNA-binding</keyword>
<organism evidence="10 11">
    <name type="scientific">Eiseniibacteriota bacterium</name>
    <dbReference type="NCBI Taxonomy" id="2212470"/>
    <lineage>
        <taxon>Bacteria</taxon>
        <taxon>Candidatus Eiseniibacteriota</taxon>
    </lineage>
</organism>
<feature type="region of interest" description="Disordered" evidence="9">
    <location>
        <begin position="93"/>
        <end position="131"/>
    </location>
</feature>
<evidence type="ECO:0000313" key="10">
    <source>
        <dbReference type="EMBL" id="NOT33844.1"/>
    </source>
</evidence>
<dbReference type="FunFam" id="4.10.910.10:FF:000001">
    <property type="entry name" value="30S ribosomal protein S13"/>
    <property type="match status" value="1"/>
</dbReference>
<sequence length="131" mass="14354">MARIAGVDLPAEKRIEVALTYIFGIGPTTAKRILAATGLEPSTRVKNLSDEDAGKLRALIEREYKVEGALRGEVAMNIKRLMDIGSYRGLRHRRGLPVHGQRTKTNARTRKGPKKTAGVTRAKVAKPAPKK</sequence>
<protein>
    <recommendedName>
        <fullName evidence="6 7">Small ribosomal subunit protein uS13</fullName>
    </recommendedName>
</protein>
<dbReference type="Proteomes" id="UP000580839">
    <property type="component" value="Unassembled WGS sequence"/>
</dbReference>
<feature type="compositionally biased region" description="Basic residues" evidence="9">
    <location>
        <begin position="93"/>
        <end position="114"/>
    </location>
</feature>
<accession>A0A849SML6</accession>
<dbReference type="GO" id="GO:0019843">
    <property type="term" value="F:rRNA binding"/>
    <property type="evidence" value="ECO:0007669"/>
    <property type="project" value="UniProtKB-UniRule"/>
</dbReference>
<dbReference type="GO" id="GO:0006412">
    <property type="term" value="P:translation"/>
    <property type="evidence" value="ECO:0007669"/>
    <property type="project" value="UniProtKB-UniRule"/>
</dbReference>
<keyword evidence="3 7" id="KW-0694">RNA-binding</keyword>
<dbReference type="AlphaFoldDB" id="A0A849SML6"/>
<evidence type="ECO:0000256" key="6">
    <source>
        <dbReference type="ARBA" id="ARBA00035166"/>
    </source>
</evidence>
<dbReference type="Pfam" id="PF00416">
    <property type="entry name" value="Ribosomal_S13"/>
    <property type="match status" value="1"/>
</dbReference>
<keyword evidence="4 7" id="KW-0689">Ribosomal protein</keyword>
<evidence type="ECO:0000256" key="1">
    <source>
        <dbReference type="ARBA" id="ARBA00008080"/>
    </source>
</evidence>
<comment type="similarity">
    <text evidence="1 7 8">Belongs to the universal ribosomal protein uS13 family.</text>
</comment>
<dbReference type="PANTHER" id="PTHR10871">
    <property type="entry name" value="30S RIBOSOMAL PROTEIN S13/40S RIBOSOMAL PROTEIN S18"/>
    <property type="match status" value="1"/>
</dbReference>
<keyword evidence="2 7" id="KW-0699">rRNA-binding</keyword>
<name>A0A849SML6_UNCEI</name>
<evidence type="ECO:0000313" key="11">
    <source>
        <dbReference type="Proteomes" id="UP000580839"/>
    </source>
</evidence>
<dbReference type="InterPro" id="IPR019980">
    <property type="entry name" value="Ribosomal_uS13_bac-type"/>
</dbReference>
<dbReference type="InterPro" id="IPR010979">
    <property type="entry name" value="Ribosomal_uS13-like_H2TH"/>
</dbReference>
<evidence type="ECO:0000256" key="9">
    <source>
        <dbReference type="SAM" id="MobiDB-lite"/>
    </source>
</evidence>
<dbReference type="GO" id="GO:0000049">
    <property type="term" value="F:tRNA binding"/>
    <property type="evidence" value="ECO:0007669"/>
    <property type="project" value="UniProtKB-UniRule"/>
</dbReference>
<dbReference type="GO" id="GO:0015935">
    <property type="term" value="C:small ribosomal subunit"/>
    <property type="evidence" value="ECO:0007669"/>
    <property type="project" value="TreeGrafter"/>
</dbReference>
<evidence type="ECO:0000256" key="2">
    <source>
        <dbReference type="ARBA" id="ARBA00022730"/>
    </source>
</evidence>
<dbReference type="PROSITE" id="PS50159">
    <property type="entry name" value="RIBOSOMAL_S13_2"/>
    <property type="match status" value="1"/>
</dbReference>
<dbReference type="InterPro" id="IPR001892">
    <property type="entry name" value="Ribosomal_uS13"/>
</dbReference>
<dbReference type="GO" id="GO:0005829">
    <property type="term" value="C:cytosol"/>
    <property type="evidence" value="ECO:0007669"/>
    <property type="project" value="TreeGrafter"/>
</dbReference>
<evidence type="ECO:0000256" key="5">
    <source>
        <dbReference type="ARBA" id="ARBA00023274"/>
    </source>
</evidence>
<dbReference type="Gene3D" id="1.10.8.50">
    <property type="match status" value="1"/>
</dbReference>
<dbReference type="Gene3D" id="4.10.910.10">
    <property type="entry name" value="30s ribosomal protein s13, domain 2"/>
    <property type="match status" value="1"/>
</dbReference>
<dbReference type="PANTHER" id="PTHR10871:SF1">
    <property type="entry name" value="SMALL RIBOSOMAL SUBUNIT PROTEIN US13M"/>
    <property type="match status" value="1"/>
</dbReference>
<dbReference type="FunFam" id="1.10.8.50:FF:000001">
    <property type="entry name" value="30S ribosomal protein S13"/>
    <property type="match status" value="1"/>
</dbReference>
<evidence type="ECO:0000256" key="7">
    <source>
        <dbReference type="HAMAP-Rule" id="MF_01315"/>
    </source>
</evidence>
<dbReference type="InterPro" id="IPR027437">
    <property type="entry name" value="Rbsml_uS13_C"/>
</dbReference>
<dbReference type="PIRSF" id="PIRSF002134">
    <property type="entry name" value="Ribosomal_S13"/>
    <property type="match status" value="1"/>
</dbReference>
<dbReference type="EMBL" id="JABFRW010000074">
    <property type="protein sequence ID" value="NOT33844.1"/>
    <property type="molecule type" value="Genomic_DNA"/>
</dbReference>
<reference evidence="10 11" key="1">
    <citation type="submission" date="2020-04" db="EMBL/GenBank/DDBJ databases">
        <title>Metagenomic profiling of ammonia- and methane-oxidizing microorganisms in a Dutch drinking water treatment plant.</title>
        <authorList>
            <person name="Poghosyan L."/>
            <person name="Leucker S."/>
        </authorList>
    </citation>
    <scope>NUCLEOTIDE SEQUENCE [LARGE SCALE GENOMIC DNA]</scope>
    <source>
        <strain evidence="10">S-RSF-IL-03</strain>
    </source>
</reference>
<proteinExistence type="inferred from homology"/>
<evidence type="ECO:0000256" key="3">
    <source>
        <dbReference type="ARBA" id="ARBA00022884"/>
    </source>
</evidence>
<dbReference type="InterPro" id="IPR018269">
    <property type="entry name" value="Ribosomal_uS13_CS"/>
</dbReference>
<comment type="caution">
    <text evidence="10">The sequence shown here is derived from an EMBL/GenBank/DDBJ whole genome shotgun (WGS) entry which is preliminary data.</text>
</comment>
<dbReference type="NCBIfam" id="TIGR03631">
    <property type="entry name" value="uS13_bact"/>
    <property type="match status" value="1"/>
</dbReference>
<evidence type="ECO:0000256" key="4">
    <source>
        <dbReference type="ARBA" id="ARBA00022980"/>
    </source>
</evidence>
<dbReference type="GO" id="GO:0003735">
    <property type="term" value="F:structural constituent of ribosome"/>
    <property type="evidence" value="ECO:0007669"/>
    <property type="project" value="InterPro"/>
</dbReference>
<comment type="function">
    <text evidence="7">Located at the top of the head of the 30S subunit, it contacts several helices of the 16S rRNA. In the 70S ribosome it contacts the 23S rRNA (bridge B1a) and protein L5 of the 50S subunit (bridge B1b), connecting the 2 subunits; these bridges are implicated in subunit movement. Contacts the tRNAs in the A and P-sites.</text>
</comment>
<dbReference type="HAMAP" id="MF_01315">
    <property type="entry name" value="Ribosomal_uS13"/>
    <property type="match status" value="1"/>
</dbReference>
<dbReference type="SUPFAM" id="SSF46946">
    <property type="entry name" value="S13-like H2TH domain"/>
    <property type="match status" value="1"/>
</dbReference>
<comment type="subunit">
    <text evidence="7">Part of the 30S ribosomal subunit. Forms a loose heterodimer with protein S19. Forms two bridges to the 50S subunit in the 70S ribosome.</text>
</comment>